<organism evidence="2 3">
    <name type="scientific">Phialemonium thermophilum</name>
    <dbReference type="NCBI Taxonomy" id="223376"/>
    <lineage>
        <taxon>Eukaryota</taxon>
        <taxon>Fungi</taxon>
        <taxon>Dikarya</taxon>
        <taxon>Ascomycota</taxon>
        <taxon>Pezizomycotina</taxon>
        <taxon>Sordariomycetes</taxon>
        <taxon>Sordariomycetidae</taxon>
        <taxon>Cephalothecales</taxon>
        <taxon>Cephalothecaceae</taxon>
        <taxon>Phialemonium</taxon>
    </lineage>
</organism>
<protein>
    <recommendedName>
        <fullName evidence="1">Heterokaryon incompatibility domain-containing protein</fullName>
    </recommendedName>
</protein>
<proteinExistence type="predicted"/>
<name>A0ABR3X4D8_9PEZI</name>
<dbReference type="EMBL" id="JAZHXJ010000170">
    <property type="protein sequence ID" value="KAL1870788.1"/>
    <property type="molecule type" value="Genomic_DNA"/>
</dbReference>
<dbReference type="InterPro" id="IPR010730">
    <property type="entry name" value="HET"/>
</dbReference>
<feature type="domain" description="Heterokaryon incompatibility" evidence="1">
    <location>
        <begin position="248"/>
        <end position="407"/>
    </location>
</feature>
<comment type="caution">
    <text evidence="2">The sequence shown here is derived from an EMBL/GenBank/DDBJ whole genome shotgun (WGS) entry which is preliminary data.</text>
</comment>
<dbReference type="Proteomes" id="UP001586593">
    <property type="component" value="Unassembled WGS sequence"/>
</dbReference>
<sequence length="766" mass="87683">MTGPNNQSLPVEPLDIRMDVSGNQRLCRSCTPFDPQLYLGSLFLQRSEVRQFRYPWAEKSVDDMAKERSCSLCRLVLRVFEQTEDPVRRATLQYMPSAYHLQPSQQPILRAEGPIWRSILNVVNLEIWADDKRVGVVHMSAQTSDNFLEPEIRAVPDGRLGSSSLPVPDCSVRTLFPHFKPSLMKARRTEPMVSAELLNVWVEQCRTHSARCRPEIIRPALRPAVRMIDVQKRKVVHPFRTSEADPRFAALSYVWGQGVKQLKNTREGGLHRLLEQDEFLSDGNTDVPTTIRDALILCQRLRIPYLWVDALCLDQDGVRSGGTSDSMSHDPFSTMGEIYASAWVTIVAAHGEDSWAGLPGIVSPRPESYITEPLSEDGGRRLLICRKALADCVRDTVWSRRAWTFQEMVLSKRLLVFTDTEVFFECDSRAAYRETVEAGLSDLSGHVTCKEMIHTGFKQRMGIVWSGDHDDEGPQLNSGELHNLTHSRYIELVTAYLGRKATLPADVLRAFEGITSRLRATISAKTFYGIMLPHLARDIIFQVSPAKPSYYREGFPTWSWCGWHREGQARVVLASHYTTSLFTCLPTFFRLDPEYGLDSFDKGNRRFVPIEDFAGVLPRETLELRDYKEDWRERLHIMLAFRSEVLRTRLEIRRHPHNAEEKVYHVVKPRLGIETICLPGQWAEQQVDSVEFVMLGRIASDNVWKGDKFWGWVTSPVRPGMPNEMLVFCALIWTDELGISQRLGLQVVEAHLWERAKPIERIVYLC</sequence>
<reference evidence="2 3" key="1">
    <citation type="journal article" date="2024" name="Commun. Biol.">
        <title>Comparative genomic analysis of thermophilic fungi reveals convergent evolutionary adaptations and gene losses.</title>
        <authorList>
            <person name="Steindorff A.S."/>
            <person name="Aguilar-Pontes M.V."/>
            <person name="Robinson A.J."/>
            <person name="Andreopoulos B."/>
            <person name="LaButti K."/>
            <person name="Kuo A."/>
            <person name="Mondo S."/>
            <person name="Riley R."/>
            <person name="Otillar R."/>
            <person name="Haridas S."/>
            <person name="Lipzen A."/>
            <person name="Grimwood J."/>
            <person name="Schmutz J."/>
            <person name="Clum A."/>
            <person name="Reid I.D."/>
            <person name="Moisan M.C."/>
            <person name="Butler G."/>
            <person name="Nguyen T.T.M."/>
            <person name="Dewar K."/>
            <person name="Conant G."/>
            <person name="Drula E."/>
            <person name="Henrissat B."/>
            <person name="Hansel C."/>
            <person name="Singer S."/>
            <person name="Hutchinson M.I."/>
            <person name="de Vries R.P."/>
            <person name="Natvig D.O."/>
            <person name="Powell A.J."/>
            <person name="Tsang A."/>
            <person name="Grigoriev I.V."/>
        </authorList>
    </citation>
    <scope>NUCLEOTIDE SEQUENCE [LARGE SCALE GENOMIC DNA]</scope>
    <source>
        <strain evidence="2 3">ATCC 24622</strain>
    </source>
</reference>
<evidence type="ECO:0000259" key="1">
    <source>
        <dbReference type="Pfam" id="PF06985"/>
    </source>
</evidence>
<evidence type="ECO:0000313" key="3">
    <source>
        <dbReference type="Proteomes" id="UP001586593"/>
    </source>
</evidence>
<evidence type="ECO:0000313" key="2">
    <source>
        <dbReference type="EMBL" id="KAL1870788.1"/>
    </source>
</evidence>
<gene>
    <name evidence="2" type="ORF">VTK73DRAFT_2512</name>
</gene>
<dbReference type="PANTHER" id="PTHR33112">
    <property type="entry name" value="DOMAIN PROTEIN, PUTATIVE-RELATED"/>
    <property type="match status" value="1"/>
</dbReference>
<keyword evidence="3" id="KW-1185">Reference proteome</keyword>
<dbReference type="Pfam" id="PF06985">
    <property type="entry name" value="HET"/>
    <property type="match status" value="1"/>
</dbReference>
<dbReference type="PANTHER" id="PTHR33112:SF12">
    <property type="entry name" value="HETEROKARYON INCOMPATIBILITY DOMAIN-CONTAINING PROTEIN"/>
    <property type="match status" value="1"/>
</dbReference>
<accession>A0ABR3X4D8</accession>